<proteinExistence type="predicted"/>
<dbReference type="Pfam" id="PF00668">
    <property type="entry name" value="Condensation"/>
    <property type="match status" value="1"/>
</dbReference>
<name>A0A2G3PFP3_WILMA</name>
<gene>
    <name evidence="2" type="ORF">CSW57_22765</name>
</gene>
<protein>
    <submittedName>
        <fullName evidence="2">Acyltransferase</fullName>
    </submittedName>
</protein>
<reference evidence="2 3" key="1">
    <citation type="submission" date="2017-10" db="EMBL/GenBank/DDBJ databases">
        <title>The draft genome sequence of Williamsia sp. BULT 1.1 isolated from the semi-arid grassland soils from South Africa.</title>
        <authorList>
            <person name="Kabwe M.H."/>
            <person name="Govender N."/>
            <person name="Mutseka Lunga P."/>
            <person name="Vikram S."/>
            <person name="Makhalanyane T.P."/>
        </authorList>
    </citation>
    <scope>NUCLEOTIDE SEQUENCE [LARGE SCALE GENOMIC DNA]</scope>
    <source>
        <strain evidence="2 3">BULT 1.1</strain>
    </source>
</reference>
<keyword evidence="2" id="KW-0012">Acyltransferase</keyword>
<dbReference type="Gene3D" id="3.30.559.30">
    <property type="entry name" value="Nonribosomal peptide synthetase, condensation domain"/>
    <property type="match status" value="1"/>
</dbReference>
<dbReference type="InterPro" id="IPR023213">
    <property type="entry name" value="CAT-like_dom_sf"/>
</dbReference>
<evidence type="ECO:0000313" key="3">
    <source>
        <dbReference type="Proteomes" id="UP000225108"/>
    </source>
</evidence>
<dbReference type="GO" id="GO:0016746">
    <property type="term" value="F:acyltransferase activity"/>
    <property type="evidence" value="ECO:0007669"/>
    <property type="project" value="UniProtKB-KW"/>
</dbReference>
<dbReference type="RefSeq" id="WP_099384899.1">
    <property type="nucleotide sequence ID" value="NZ_PEBD01000012.1"/>
</dbReference>
<dbReference type="SUPFAM" id="SSF52777">
    <property type="entry name" value="CoA-dependent acyltransferases"/>
    <property type="match status" value="2"/>
</dbReference>
<comment type="caution">
    <text evidence="2">The sequence shown here is derived from an EMBL/GenBank/DDBJ whole genome shotgun (WGS) entry which is preliminary data.</text>
</comment>
<feature type="domain" description="Condensation" evidence="1">
    <location>
        <begin position="67"/>
        <end position="367"/>
    </location>
</feature>
<accession>A0A2G3PFP3</accession>
<organism evidence="2 3">
    <name type="scientific">Williamsia marianensis</name>
    <dbReference type="NCBI Taxonomy" id="85044"/>
    <lineage>
        <taxon>Bacteria</taxon>
        <taxon>Bacillati</taxon>
        <taxon>Actinomycetota</taxon>
        <taxon>Actinomycetes</taxon>
        <taxon>Mycobacteriales</taxon>
        <taxon>Nocardiaceae</taxon>
        <taxon>Williamsia</taxon>
    </lineage>
</organism>
<dbReference type="Proteomes" id="UP000225108">
    <property type="component" value="Unassembled WGS sequence"/>
</dbReference>
<dbReference type="InterPro" id="IPR001242">
    <property type="entry name" value="Condensation_dom"/>
</dbReference>
<dbReference type="Gene3D" id="3.30.559.10">
    <property type="entry name" value="Chloramphenicol acetyltransferase-like domain"/>
    <property type="match status" value="1"/>
</dbReference>
<keyword evidence="2" id="KW-0808">Transferase</keyword>
<dbReference type="GO" id="GO:0008610">
    <property type="term" value="P:lipid biosynthetic process"/>
    <property type="evidence" value="ECO:0007669"/>
    <property type="project" value="UniProtKB-ARBA"/>
</dbReference>
<dbReference type="AlphaFoldDB" id="A0A2G3PFP3"/>
<evidence type="ECO:0000259" key="1">
    <source>
        <dbReference type="Pfam" id="PF00668"/>
    </source>
</evidence>
<sequence length="474" mass="51495">MVNFGLINEWEPATGRLTSWVASPASLDEAKGAPVHPTPASHQQEEYLLTAARNETVGFRFSRLCLVAFDFQTPLDVDAMTRTINTFLGRHDTFHSWFSRETDGSIVRHVVDPSVIDFRPTPHGEFDSPDAIRAHVETETPGPFNWDCFTFGTIEHETGFTLYAAFDHLVTDGISSALTVVELLQLYSSESQGTPSGLADVGSYVEYCARERAGSASLTLESPHVQRWIDLVHSNAGRLPTFPLDLGVASASYARTAHLSTTLFSEADAEKFATVCRDHGAAFTPGVLAVAALASYEFTGASNYFGLTPKSTRSTPAEFSSIGWFTSLIPVPVTVDESSTFTSVVGAAQASYDSGKELTDVSFHRVLQLAGPDHGVNVDPGWSVPMVSYIDVRKLPGVDLFDAINTGLFGNRGSSEEVFLWINRFNDETTISLLFPDTDEAHASIKLYVDRLSEIFTTIAAHGDYSPSVAALAT</sequence>
<dbReference type="EMBL" id="PEBD01000012">
    <property type="protein sequence ID" value="PHV64625.1"/>
    <property type="molecule type" value="Genomic_DNA"/>
</dbReference>
<evidence type="ECO:0000313" key="2">
    <source>
        <dbReference type="EMBL" id="PHV64625.1"/>
    </source>
</evidence>